<dbReference type="Pfam" id="PF04690">
    <property type="entry name" value="YABBY"/>
    <property type="match status" value="1"/>
</dbReference>
<dbReference type="InterPro" id="IPR036910">
    <property type="entry name" value="HMG_box_dom_sf"/>
</dbReference>
<evidence type="ECO:0000259" key="8">
    <source>
        <dbReference type="Pfam" id="PF24868"/>
    </source>
</evidence>
<dbReference type="Proteomes" id="UP000030748">
    <property type="component" value="Unassembled WGS sequence"/>
</dbReference>
<dbReference type="InterPro" id="IPR006780">
    <property type="entry name" value="YABBY"/>
</dbReference>
<sequence>MSSELDNSVDIGQEQVCYVQCGFCSTVLLVSVPCSSLTMVVTVRCGHCTSILSVNMVKACFVPLHLFTPINNQQQELMVQPKWEVCSEEVAANDKKLAANNNNTCSPSLCFSSDEDDDEDSINHINGVIHKPPEKKQRAPSAYNHFIKEEIKRLKIEYPNMTHKQAFGAAAKNWAHCPQSVNKGGEVLHSCNERDNDKMAINYSDDVDNEDSCLFYRKCTALANGFHERKALMQSNCTKTRFY</sequence>
<evidence type="ECO:0000256" key="3">
    <source>
        <dbReference type="ARBA" id="ARBA00022723"/>
    </source>
</evidence>
<dbReference type="InterPro" id="IPR056775">
    <property type="entry name" value="YABBY_C"/>
</dbReference>
<dbReference type="EMBL" id="KI631414">
    <property type="protein sequence ID" value="EYU28441.1"/>
    <property type="molecule type" value="Genomic_DNA"/>
</dbReference>
<dbReference type="GO" id="GO:0048481">
    <property type="term" value="P:plant ovule development"/>
    <property type="evidence" value="ECO:0000318"/>
    <property type="project" value="GO_Central"/>
</dbReference>
<evidence type="ECO:0000313" key="9">
    <source>
        <dbReference type="EMBL" id="EYU28441.1"/>
    </source>
</evidence>
<feature type="domain" description="YABBY protein C-terminal" evidence="7">
    <location>
        <begin position="118"/>
        <end position="181"/>
    </location>
</feature>
<protein>
    <recommendedName>
        <fullName evidence="11">INNER NO OUTER</fullName>
    </recommendedName>
</protein>
<proteinExistence type="inferred from homology"/>
<dbReference type="CDD" id="cd00084">
    <property type="entry name" value="HMG-box_SF"/>
    <property type="match status" value="1"/>
</dbReference>
<dbReference type="eggNOG" id="ENOG502QQ88">
    <property type="taxonomic scope" value="Eukaryota"/>
</dbReference>
<evidence type="ECO:0000256" key="1">
    <source>
        <dbReference type="ARBA" id="ARBA00004123"/>
    </source>
</evidence>
<feature type="domain" description="YABBY N-terminal" evidence="8">
    <location>
        <begin position="13"/>
        <end position="64"/>
    </location>
</feature>
<evidence type="ECO:0008006" key="11">
    <source>
        <dbReference type="Google" id="ProtNLM"/>
    </source>
</evidence>
<dbReference type="Gene3D" id="1.10.30.10">
    <property type="entry name" value="High mobility group box domain"/>
    <property type="match status" value="1"/>
</dbReference>
<accession>A0A022QKJ1</accession>
<keyword evidence="3" id="KW-0479">Metal-binding</keyword>
<keyword evidence="4" id="KW-0863">Zinc-finger</keyword>
<dbReference type="GO" id="GO:0005634">
    <property type="term" value="C:nucleus"/>
    <property type="evidence" value="ECO:0000318"/>
    <property type="project" value="GO_Central"/>
</dbReference>
<keyword evidence="6" id="KW-0539">Nucleus</keyword>
<dbReference type="PANTHER" id="PTHR31675:SF8">
    <property type="entry name" value="AXIAL REGULATOR YABBY 4"/>
    <property type="match status" value="1"/>
</dbReference>
<name>A0A022QKJ1_ERYGU</name>
<dbReference type="Pfam" id="PF24868">
    <property type="entry name" value="YABBY_N"/>
    <property type="match status" value="1"/>
</dbReference>
<comment type="subcellular location">
    <subcellularLocation>
        <location evidence="1">Nucleus</location>
    </subcellularLocation>
</comment>
<dbReference type="PANTHER" id="PTHR31675">
    <property type="entry name" value="PROTEIN YABBY 6-RELATED"/>
    <property type="match status" value="1"/>
</dbReference>
<comment type="similarity">
    <text evidence="2">Belongs to the YABBY family.</text>
</comment>
<evidence type="ECO:0000256" key="5">
    <source>
        <dbReference type="ARBA" id="ARBA00022833"/>
    </source>
</evidence>
<dbReference type="GO" id="GO:0008270">
    <property type="term" value="F:zinc ion binding"/>
    <property type="evidence" value="ECO:0007669"/>
    <property type="project" value="UniProtKB-KW"/>
</dbReference>
<gene>
    <name evidence="9" type="ORF">MIMGU_mgv1a019162mg</name>
</gene>
<dbReference type="GO" id="GO:0009944">
    <property type="term" value="P:polarity specification of adaxial/abaxial axis"/>
    <property type="evidence" value="ECO:0000318"/>
    <property type="project" value="GO_Central"/>
</dbReference>
<dbReference type="InterPro" id="IPR056776">
    <property type="entry name" value="YABBY_N"/>
</dbReference>
<dbReference type="GO" id="GO:0045165">
    <property type="term" value="P:cell fate commitment"/>
    <property type="evidence" value="ECO:0000318"/>
    <property type="project" value="GO_Central"/>
</dbReference>
<reference evidence="9 10" key="1">
    <citation type="journal article" date="2013" name="Proc. Natl. Acad. Sci. U.S.A.">
        <title>Fine-scale variation in meiotic recombination in Mimulus inferred from population shotgun sequencing.</title>
        <authorList>
            <person name="Hellsten U."/>
            <person name="Wright K.M."/>
            <person name="Jenkins J."/>
            <person name="Shu S."/>
            <person name="Yuan Y."/>
            <person name="Wessler S.R."/>
            <person name="Schmutz J."/>
            <person name="Willis J.H."/>
            <person name="Rokhsar D.S."/>
        </authorList>
    </citation>
    <scope>NUCLEOTIDE SEQUENCE [LARGE SCALE GENOMIC DNA]</scope>
    <source>
        <strain evidence="10">cv. DUN x IM62</strain>
    </source>
</reference>
<dbReference type="AlphaFoldDB" id="A0A022QKJ1"/>
<organism evidence="9 10">
    <name type="scientific">Erythranthe guttata</name>
    <name type="common">Yellow monkey flower</name>
    <name type="synonym">Mimulus guttatus</name>
    <dbReference type="NCBI Taxonomy" id="4155"/>
    <lineage>
        <taxon>Eukaryota</taxon>
        <taxon>Viridiplantae</taxon>
        <taxon>Streptophyta</taxon>
        <taxon>Embryophyta</taxon>
        <taxon>Tracheophyta</taxon>
        <taxon>Spermatophyta</taxon>
        <taxon>Magnoliopsida</taxon>
        <taxon>eudicotyledons</taxon>
        <taxon>Gunneridae</taxon>
        <taxon>Pentapetalae</taxon>
        <taxon>asterids</taxon>
        <taxon>lamiids</taxon>
        <taxon>Lamiales</taxon>
        <taxon>Phrymaceae</taxon>
        <taxon>Erythranthe</taxon>
    </lineage>
</organism>
<evidence type="ECO:0000313" key="10">
    <source>
        <dbReference type="Proteomes" id="UP000030748"/>
    </source>
</evidence>
<evidence type="ECO:0000256" key="6">
    <source>
        <dbReference type="ARBA" id="ARBA00023242"/>
    </source>
</evidence>
<dbReference type="SUPFAM" id="SSF47095">
    <property type="entry name" value="HMG-box"/>
    <property type="match status" value="1"/>
</dbReference>
<evidence type="ECO:0000256" key="2">
    <source>
        <dbReference type="ARBA" id="ARBA00010325"/>
    </source>
</evidence>
<keyword evidence="10" id="KW-1185">Reference proteome</keyword>
<evidence type="ECO:0000259" key="7">
    <source>
        <dbReference type="Pfam" id="PF04690"/>
    </source>
</evidence>
<keyword evidence="5" id="KW-0862">Zinc</keyword>
<evidence type="ECO:0000256" key="4">
    <source>
        <dbReference type="ARBA" id="ARBA00022771"/>
    </source>
</evidence>